<dbReference type="EMBL" id="CDOL01000259">
    <property type="protein sequence ID" value="CEN54060.1"/>
    <property type="molecule type" value="Genomic_DNA"/>
</dbReference>
<evidence type="ECO:0000313" key="1">
    <source>
        <dbReference type="EMBL" id="CEN54060.1"/>
    </source>
</evidence>
<accession>A0A0B7IQE3</accession>
<dbReference type="Proteomes" id="UP000038200">
    <property type="component" value="Unassembled WGS sequence"/>
</dbReference>
<proteinExistence type="predicted"/>
<reference evidence="1 2" key="1">
    <citation type="submission" date="2015-01" db="EMBL/GenBank/DDBJ databases">
        <authorList>
            <person name="Xiang T."/>
            <person name="Song Y."/>
            <person name="Huang L."/>
            <person name="Wang B."/>
            <person name="Wu P."/>
        </authorList>
    </citation>
    <scope>NUCLEOTIDE SEQUENCE [LARGE SCALE GENOMIC DNA]</scope>
    <source>
        <strain evidence="1 2">CcD93</strain>
    </source>
</reference>
<protein>
    <submittedName>
        <fullName evidence="1">Uncharacterized protein</fullName>
    </submittedName>
</protein>
<dbReference type="AlphaFoldDB" id="A0A0B7IQE3"/>
<name>A0A0B7IQE3_9FLAO</name>
<evidence type="ECO:0000313" key="2">
    <source>
        <dbReference type="Proteomes" id="UP000038200"/>
    </source>
</evidence>
<organism evidence="1 2">
    <name type="scientific">Capnocytophaga canis</name>
    <dbReference type="NCBI Taxonomy" id="1848903"/>
    <lineage>
        <taxon>Bacteria</taxon>
        <taxon>Pseudomonadati</taxon>
        <taxon>Bacteroidota</taxon>
        <taxon>Flavobacteriia</taxon>
        <taxon>Flavobacteriales</taxon>
        <taxon>Flavobacteriaceae</taxon>
        <taxon>Capnocytophaga</taxon>
    </lineage>
</organism>
<gene>
    <name evidence="1" type="ORF">CCAND93_680081</name>
</gene>
<sequence length="70" mass="8447">MNLLLKKHASLGNYILMFYVEKKHKFIFRNADKYIKYFLSLLKKGSIFAFIKSTTYVRHKQTIHWNSFAD</sequence>